<evidence type="ECO:0000313" key="4">
    <source>
        <dbReference type="Proteomes" id="UP000050554"/>
    </source>
</evidence>
<feature type="domain" description="Putative regulatory protein FmdB zinc ribbon" evidence="2">
    <location>
        <begin position="1"/>
        <end position="42"/>
    </location>
</feature>
<comment type="caution">
    <text evidence="3">The sequence shown here is derived from an EMBL/GenBank/DDBJ whole genome shotgun (WGS) entry which is preliminary data.</text>
</comment>
<reference evidence="3 4" key="1">
    <citation type="submission" date="2015-09" db="EMBL/GenBank/DDBJ databases">
        <title>Genome announcement of multiple Pseudomonas syringae strains.</title>
        <authorList>
            <person name="Thakur S."/>
            <person name="Wang P.W."/>
            <person name="Gong Y."/>
            <person name="Weir B.S."/>
            <person name="Guttman D.S."/>
        </authorList>
    </citation>
    <scope>NUCLEOTIDE SEQUENCE [LARGE SCALE GENOMIC DNA]</scope>
    <source>
        <strain evidence="3 4">ICMP3882</strain>
    </source>
</reference>
<sequence length="115" mass="12343">MPMYEYDCPHCGDFTSLRPMAESALPCECPVCGASSMRVILSAPGLSTMAGNTRSAIARNERSAHEPKTLDQYKESRGHPSGCSCCGPTTRPVPTKANPHALKGKPAGRPWMISH</sequence>
<feature type="compositionally biased region" description="Basic and acidic residues" evidence="1">
    <location>
        <begin position="60"/>
        <end position="78"/>
    </location>
</feature>
<gene>
    <name evidence="3" type="ORF">ALO47_02593</name>
</gene>
<dbReference type="Pfam" id="PF09723">
    <property type="entry name" value="Zn_ribbon_8"/>
    <property type="match status" value="1"/>
</dbReference>
<dbReference type="PATRIC" id="fig|55398.3.peg.3286"/>
<name>A0A0Q0B8R0_PSESI</name>
<evidence type="ECO:0000313" key="3">
    <source>
        <dbReference type="EMBL" id="KPY43334.1"/>
    </source>
</evidence>
<accession>A0A0Q0B8R0</accession>
<feature type="region of interest" description="Disordered" evidence="1">
    <location>
        <begin position="60"/>
        <end position="80"/>
    </location>
</feature>
<dbReference type="Proteomes" id="UP000050554">
    <property type="component" value="Unassembled WGS sequence"/>
</dbReference>
<proteinExistence type="predicted"/>
<evidence type="ECO:0000256" key="1">
    <source>
        <dbReference type="SAM" id="MobiDB-lite"/>
    </source>
</evidence>
<protein>
    <submittedName>
        <fullName evidence="3">Regulatory protein</fullName>
    </submittedName>
</protein>
<dbReference type="AlphaFoldDB" id="A0A0Q0B8R0"/>
<organism evidence="3 4">
    <name type="scientific">Pseudomonas syringae pv. ribicola</name>
    <dbReference type="NCBI Taxonomy" id="55398"/>
    <lineage>
        <taxon>Bacteria</taxon>
        <taxon>Pseudomonadati</taxon>
        <taxon>Pseudomonadota</taxon>
        <taxon>Gammaproteobacteria</taxon>
        <taxon>Pseudomonadales</taxon>
        <taxon>Pseudomonadaceae</taxon>
        <taxon>Pseudomonas</taxon>
    </lineage>
</organism>
<feature type="region of interest" description="Disordered" evidence="1">
    <location>
        <begin position="94"/>
        <end position="115"/>
    </location>
</feature>
<dbReference type="RefSeq" id="WP_004886687.1">
    <property type="nucleotide sequence ID" value="NZ_LJRF01000189.1"/>
</dbReference>
<dbReference type="SMART" id="SM00834">
    <property type="entry name" value="CxxC_CXXC_SSSS"/>
    <property type="match status" value="1"/>
</dbReference>
<dbReference type="EMBL" id="LJRF01000189">
    <property type="protein sequence ID" value="KPY43334.1"/>
    <property type="molecule type" value="Genomic_DNA"/>
</dbReference>
<dbReference type="NCBIfam" id="TIGR02605">
    <property type="entry name" value="CxxC_CxxC_SSSS"/>
    <property type="match status" value="1"/>
</dbReference>
<dbReference type="InterPro" id="IPR013429">
    <property type="entry name" value="Regulatory_FmdB_Zinc_ribbon"/>
</dbReference>
<evidence type="ECO:0000259" key="2">
    <source>
        <dbReference type="SMART" id="SM00834"/>
    </source>
</evidence>